<feature type="non-terminal residue" evidence="2">
    <location>
        <position position="70"/>
    </location>
</feature>
<feature type="region of interest" description="Disordered" evidence="1">
    <location>
        <begin position="1"/>
        <end position="28"/>
    </location>
</feature>
<feature type="non-terminal residue" evidence="2">
    <location>
        <position position="1"/>
    </location>
</feature>
<keyword evidence="2" id="KW-0378">Hydrolase</keyword>
<name>A0A6J4R4M7_9ACTN</name>
<dbReference type="AlphaFoldDB" id="A0A6J4R4M7"/>
<sequence length="70" mass="8173">ALSRRHDVHHRADDQRGDSRDTPSRRRLDCCDRRQEALRPVRAHHSGDFQRLRDPNALAPALAQDRKARL</sequence>
<dbReference type="EMBL" id="CADCVF010000065">
    <property type="protein sequence ID" value="CAA9464092.1"/>
    <property type="molecule type" value="Genomic_DNA"/>
</dbReference>
<accession>A0A6J4R4M7</accession>
<evidence type="ECO:0000313" key="2">
    <source>
        <dbReference type="EMBL" id="CAA9464092.1"/>
    </source>
</evidence>
<protein>
    <submittedName>
        <fullName evidence="2">Methionine aminopeptidase</fullName>
        <ecNumber evidence="2">3.4.11.18</ecNumber>
    </submittedName>
</protein>
<proteinExistence type="predicted"/>
<feature type="compositionally biased region" description="Basic and acidic residues" evidence="1">
    <location>
        <begin position="10"/>
        <end position="28"/>
    </location>
</feature>
<keyword evidence="2" id="KW-0031">Aminopeptidase</keyword>
<dbReference type="EC" id="3.4.11.18" evidence="2"/>
<feature type="region of interest" description="Disordered" evidence="1">
    <location>
        <begin position="41"/>
        <end position="70"/>
    </location>
</feature>
<organism evidence="2">
    <name type="scientific">uncultured Rubrobacteraceae bacterium</name>
    <dbReference type="NCBI Taxonomy" id="349277"/>
    <lineage>
        <taxon>Bacteria</taxon>
        <taxon>Bacillati</taxon>
        <taxon>Actinomycetota</taxon>
        <taxon>Rubrobacteria</taxon>
        <taxon>Rubrobacterales</taxon>
        <taxon>Rubrobacteraceae</taxon>
        <taxon>environmental samples</taxon>
    </lineage>
</organism>
<feature type="compositionally biased region" description="Basic and acidic residues" evidence="1">
    <location>
        <begin position="41"/>
        <end position="54"/>
    </location>
</feature>
<dbReference type="GO" id="GO:0004239">
    <property type="term" value="F:initiator methionyl aminopeptidase activity"/>
    <property type="evidence" value="ECO:0007669"/>
    <property type="project" value="UniProtKB-EC"/>
</dbReference>
<gene>
    <name evidence="2" type="ORF">AVDCRST_MAG58-3136</name>
</gene>
<keyword evidence="2" id="KW-0645">Protease</keyword>
<evidence type="ECO:0000256" key="1">
    <source>
        <dbReference type="SAM" id="MobiDB-lite"/>
    </source>
</evidence>
<reference evidence="2" key="1">
    <citation type="submission" date="2020-02" db="EMBL/GenBank/DDBJ databases">
        <authorList>
            <person name="Meier V. D."/>
        </authorList>
    </citation>
    <scope>NUCLEOTIDE SEQUENCE</scope>
    <source>
        <strain evidence="2">AVDCRST_MAG58</strain>
    </source>
</reference>